<evidence type="ECO:0000313" key="2">
    <source>
        <dbReference type="Proteomes" id="UP000243525"/>
    </source>
</evidence>
<evidence type="ECO:0000313" key="1">
    <source>
        <dbReference type="EMBL" id="PTN04789.1"/>
    </source>
</evidence>
<name>A0A2T5BXC0_9BACT</name>
<comment type="caution">
    <text evidence="1">The sequence shown here is derived from an EMBL/GenBank/DDBJ whole genome shotgun (WGS) entry which is preliminary data.</text>
</comment>
<protein>
    <recommendedName>
        <fullName evidence="3">HTH cro/C1-type domain-containing protein</fullName>
    </recommendedName>
</protein>
<evidence type="ECO:0008006" key="3">
    <source>
        <dbReference type="Google" id="ProtNLM"/>
    </source>
</evidence>
<accession>A0A2T5BXC0</accession>
<gene>
    <name evidence="1" type="ORF">C8N47_1297</name>
</gene>
<organism evidence="1 2">
    <name type="scientific">Mangrovibacterium marinum</name>
    <dbReference type="NCBI Taxonomy" id="1639118"/>
    <lineage>
        <taxon>Bacteria</taxon>
        <taxon>Pseudomonadati</taxon>
        <taxon>Bacteroidota</taxon>
        <taxon>Bacteroidia</taxon>
        <taxon>Marinilabiliales</taxon>
        <taxon>Prolixibacteraceae</taxon>
        <taxon>Mangrovibacterium</taxon>
    </lineage>
</organism>
<dbReference type="AlphaFoldDB" id="A0A2T5BXC0"/>
<dbReference type="Proteomes" id="UP000243525">
    <property type="component" value="Unassembled WGS sequence"/>
</dbReference>
<reference evidence="1 2" key="1">
    <citation type="submission" date="2018-04" db="EMBL/GenBank/DDBJ databases">
        <title>Genomic Encyclopedia of Archaeal and Bacterial Type Strains, Phase II (KMG-II): from individual species to whole genera.</title>
        <authorList>
            <person name="Goeker M."/>
        </authorList>
    </citation>
    <scope>NUCLEOTIDE SEQUENCE [LARGE SCALE GENOMIC DNA]</scope>
    <source>
        <strain evidence="1 2">DSM 28823</strain>
    </source>
</reference>
<dbReference type="RefSeq" id="WP_107823797.1">
    <property type="nucleotide sequence ID" value="NZ_OY782574.1"/>
</dbReference>
<proteinExistence type="predicted"/>
<keyword evidence="2" id="KW-1185">Reference proteome</keyword>
<dbReference type="EMBL" id="QAAD01000029">
    <property type="protein sequence ID" value="PTN04789.1"/>
    <property type="molecule type" value="Genomic_DNA"/>
</dbReference>
<sequence length="106" mass="12169">MGISKKKTAEIKTELVNLIQLELTAQNMDIRTFASHLQLSVSATRNMLNGNQMTLDRLHEISVILNFNFFRFWADQLQIDQPASADIERIKALEIENRTLIKLLKG</sequence>